<dbReference type="InterPro" id="IPR027379">
    <property type="entry name" value="CLS_N"/>
</dbReference>
<evidence type="ECO:0000313" key="9">
    <source>
        <dbReference type="EMBL" id="KAA0973542.1"/>
    </source>
</evidence>
<dbReference type="AlphaFoldDB" id="A0A5B0E5F8"/>
<evidence type="ECO:0000256" key="4">
    <source>
        <dbReference type="ARBA" id="ARBA00022989"/>
    </source>
</evidence>
<feature type="domain" description="SHOCT" evidence="7">
    <location>
        <begin position="98"/>
        <end position="124"/>
    </location>
</feature>
<keyword evidence="2" id="KW-1003">Cell membrane</keyword>
<dbReference type="OrthoDB" id="7596142at2"/>
<dbReference type="Pfam" id="PF09851">
    <property type="entry name" value="SHOCT"/>
    <property type="match status" value="1"/>
</dbReference>
<proteinExistence type="predicted"/>
<keyword evidence="5 6" id="KW-0472">Membrane</keyword>
<accession>A0A5B0E5F8</accession>
<comment type="caution">
    <text evidence="9">The sequence shown here is derived from an EMBL/GenBank/DDBJ whole genome shotgun (WGS) entry which is preliminary data.</text>
</comment>
<dbReference type="Pfam" id="PF13396">
    <property type="entry name" value="PLDc_N"/>
    <property type="match status" value="1"/>
</dbReference>
<evidence type="ECO:0000256" key="2">
    <source>
        <dbReference type="ARBA" id="ARBA00022475"/>
    </source>
</evidence>
<keyword evidence="3 6" id="KW-0812">Transmembrane</keyword>
<dbReference type="RefSeq" id="WP_007272956.1">
    <property type="nucleotide sequence ID" value="NZ_VOBL01000024.1"/>
</dbReference>
<evidence type="ECO:0008006" key="11">
    <source>
        <dbReference type="Google" id="ProtNLM"/>
    </source>
</evidence>
<evidence type="ECO:0000313" key="10">
    <source>
        <dbReference type="Proteomes" id="UP000323856"/>
    </source>
</evidence>
<evidence type="ECO:0000256" key="5">
    <source>
        <dbReference type="ARBA" id="ARBA00023136"/>
    </source>
</evidence>
<dbReference type="Proteomes" id="UP000323856">
    <property type="component" value="Unassembled WGS sequence"/>
</dbReference>
<protein>
    <recommendedName>
        <fullName evidence="11">SHOCT domain-containing protein</fullName>
    </recommendedName>
</protein>
<evidence type="ECO:0000256" key="6">
    <source>
        <dbReference type="SAM" id="Phobius"/>
    </source>
</evidence>
<evidence type="ECO:0000259" key="8">
    <source>
        <dbReference type="Pfam" id="PF13396"/>
    </source>
</evidence>
<keyword evidence="4 6" id="KW-1133">Transmembrane helix</keyword>
<dbReference type="InterPro" id="IPR018649">
    <property type="entry name" value="SHOCT"/>
</dbReference>
<evidence type="ECO:0000256" key="3">
    <source>
        <dbReference type="ARBA" id="ARBA00022692"/>
    </source>
</evidence>
<sequence>MNFAETLWSLIVIFLYLSYLVVMFQIVADLFRDSELGGGLKALWILLLIVVPVLSALVYLVLRGRGMALRQEARAQEAVTSTEDYLRSVAGAPGPARQISEAKELLDSGTITEAEFSMLKAKALA</sequence>
<evidence type="ECO:0000256" key="1">
    <source>
        <dbReference type="ARBA" id="ARBA00004651"/>
    </source>
</evidence>
<dbReference type="GO" id="GO:0005886">
    <property type="term" value="C:plasma membrane"/>
    <property type="evidence" value="ECO:0007669"/>
    <property type="project" value="UniProtKB-SubCell"/>
</dbReference>
<feature type="transmembrane region" description="Helical" evidence="6">
    <location>
        <begin position="7"/>
        <end position="27"/>
    </location>
</feature>
<feature type="transmembrane region" description="Helical" evidence="6">
    <location>
        <begin position="42"/>
        <end position="62"/>
    </location>
</feature>
<feature type="domain" description="Cardiolipin synthase N-terminal" evidence="8">
    <location>
        <begin position="27"/>
        <end position="63"/>
    </location>
</feature>
<reference evidence="9 10" key="1">
    <citation type="submission" date="2019-07" db="EMBL/GenBank/DDBJ databases">
        <title>Analysis of the biochemical properties, biological activity and biotechnological potential of siderophores and biosurfactants produced by Antarctic psychrotolerant bacteria.</title>
        <authorList>
            <person name="Styczynski M."/>
            <person name="Krucon T."/>
            <person name="Decewicz P."/>
            <person name="Dziewit L."/>
        </authorList>
    </citation>
    <scope>NUCLEOTIDE SEQUENCE [LARGE SCALE GENOMIC DNA]</scope>
    <source>
        <strain evidence="9 10">ANT_H27</strain>
    </source>
</reference>
<organism evidence="9 10">
    <name type="scientific">Paeniglutamicibacter gangotriensis</name>
    <dbReference type="NCBI Taxonomy" id="254787"/>
    <lineage>
        <taxon>Bacteria</taxon>
        <taxon>Bacillati</taxon>
        <taxon>Actinomycetota</taxon>
        <taxon>Actinomycetes</taxon>
        <taxon>Micrococcales</taxon>
        <taxon>Micrococcaceae</taxon>
        <taxon>Paeniglutamicibacter</taxon>
    </lineage>
</organism>
<dbReference type="EMBL" id="VOBL01000024">
    <property type="protein sequence ID" value="KAA0973542.1"/>
    <property type="molecule type" value="Genomic_DNA"/>
</dbReference>
<comment type="subcellular location">
    <subcellularLocation>
        <location evidence="1">Cell membrane</location>
        <topology evidence="1">Multi-pass membrane protein</topology>
    </subcellularLocation>
</comment>
<name>A0A5B0E5F8_9MICC</name>
<evidence type="ECO:0000259" key="7">
    <source>
        <dbReference type="Pfam" id="PF09851"/>
    </source>
</evidence>
<gene>
    <name evidence="9" type="ORF">FQ154_17710</name>
</gene>